<feature type="domain" description="PLC-beta PH" evidence="1">
    <location>
        <begin position="69"/>
        <end position="134"/>
    </location>
</feature>
<evidence type="ECO:0000313" key="5">
    <source>
        <dbReference type="WBParaSite" id="HDID_0000019801-mRNA-1"/>
    </source>
</evidence>
<evidence type="ECO:0000259" key="2">
    <source>
        <dbReference type="Pfam" id="PF22631"/>
    </source>
</evidence>
<evidence type="ECO:0000313" key="3">
    <source>
        <dbReference type="EMBL" id="VDL14124.1"/>
    </source>
</evidence>
<dbReference type="InterPro" id="IPR053945">
    <property type="entry name" value="PLCB1-4-like_EFh"/>
</dbReference>
<evidence type="ECO:0000313" key="4">
    <source>
        <dbReference type="Proteomes" id="UP000274504"/>
    </source>
</evidence>
<proteinExistence type="predicted"/>
<dbReference type="EMBL" id="UYSG01000022">
    <property type="protein sequence ID" value="VDL14124.1"/>
    <property type="molecule type" value="Genomic_DNA"/>
</dbReference>
<dbReference type="WBParaSite" id="HDID_0000019801-mRNA-1">
    <property type="protein sequence ID" value="HDID_0000019801-mRNA-1"/>
    <property type="gene ID" value="HDID_0000019801"/>
</dbReference>
<dbReference type="InterPro" id="IPR037862">
    <property type="entry name" value="PLC-beta_PH"/>
</dbReference>
<dbReference type="Gene3D" id="2.30.29.240">
    <property type="match status" value="1"/>
</dbReference>
<evidence type="ECO:0000259" key="1">
    <source>
        <dbReference type="Pfam" id="PF17787"/>
    </source>
</evidence>
<reference evidence="5" key="1">
    <citation type="submission" date="2017-02" db="UniProtKB">
        <authorList>
            <consortium name="WormBaseParasite"/>
        </authorList>
    </citation>
    <scope>IDENTIFICATION</scope>
</reference>
<protein>
    <submittedName>
        <fullName evidence="5">PH_14 domain-containing protein</fullName>
    </submittedName>
</protein>
<dbReference type="Pfam" id="PF22631">
    <property type="entry name" value="PLCB1-4-like_EFh"/>
    <property type="match status" value="1"/>
</dbReference>
<dbReference type="SUPFAM" id="SSF50729">
    <property type="entry name" value="PH domain-like"/>
    <property type="match status" value="1"/>
</dbReference>
<dbReference type="CDD" id="cd13361">
    <property type="entry name" value="PH_PLC_beta"/>
    <property type="match status" value="1"/>
</dbReference>
<sequence>MSSDIAKRQRTVPSTKAYDFVWRRPVPAALQEGAYFDRYDEETGTLELGCFLRVDVDGFFLFWKSEANDEKLLAVLTERMPSGAKTLDERIVTVCSGLDLVNISYTNFVATSPEVASLWIQSVRGLTHNTKAQNVCPMTQLRKHWLRITLTVNPRGKIPVRVVTKTFASGRNERIIFQSLKDLGLPSGKVHYAFLFIHSPITEPHICHLR</sequence>
<dbReference type="STRING" id="6216.A0A0R3S7Y3"/>
<dbReference type="Pfam" id="PF17787">
    <property type="entry name" value="PH_14"/>
    <property type="match status" value="1"/>
</dbReference>
<gene>
    <name evidence="3" type="ORF">HDID_LOCUS199</name>
</gene>
<accession>A0A0R3S7Y3</accession>
<feature type="domain" description="Phosphoinositide phospholipase C beta 1-4-like EF-hand" evidence="2">
    <location>
        <begin position="141"/>
        <end position="190"/>
    </location>
</feature>
<dbReference type="OrthoDB" id="269822at2759"/>
<organism evidence="5">
    <name type="scientific">Hymenolepis diminuta</name>
    <name type="common">Rat tapeworm</name>
    <dbReference type="NCBI Taxonomy" id="6216"/>
    <lineage>
        <taxon>Eukaryota</taxon>
        <taxon>Metazoa</taxon>
        <taxon>Spiralia</taxon>
        <taxon>Lophotrochozoa</taxon>
        <taxon>Platyhelminthes</taxon>
        <taxon>Cestoda</taxon>
        <taxon>Eucestoda</taxon>
        <taxon>Cyclophyllidea</taxon>
        <taxon>Hymenolepididae</taxon>
        <taxon>Hymenolepis</taxon>
    </lineage>
</organism>
<dbReference type="Proteomes" id="UP000274504">
    <property type="component" value="Unassembled WGS sequence"/>
</dbReference>
<dbReference type="AlphaFoldDB" id="A0A0R3S7Y3"/>
<name>A0A0R3S7Y3_HYMDI</name>
<reference evidence="3 4" key="2">
    <citation type="submission" date="2018-11" db="EMBL/GenBank/DDBJ databases">
        <authorList>
            <consortium name="Pathogen Informatics"/>
        </authorList>
    </citation>
    <scope>NUCLEOTIDE SEQUENCE [LARGE SCALE GENOMIC DNA]</scope>
</reference>